<evidence type="ECO:0000313" key="3">
    <source>
        <dbReference type="Proteomes" id="UP001066276"/>
    </source>
</evidence>
<organism evidence="2 3">
    <name type="scientific">Pleurodeles waltl</name>
    <name type="common">Iberian ribbed newt</name>
    <dbReference type="NCBI Taxonomy" id="8319"/>
    <lineage>
        <taxon>Eukaryota</taxon>
        <taxon>Metazoa</taxon>
        <taxon>Chordata</taxon>
        <taxon>Craniata</taxon>
        <taxon>Vertebrata</taxon>
        <taxon>Euteleostomi</taxon>
        <taxon>Amphibia</taxon>
        <taxon>Batrachia</taxon>
        <taxon>Caudata</taxon>
        <taxon>Salamandroidea</taxon>
        <taxon>Salamandridae</taxon>
        <taxon>Pleurodelinae</taxon>
        <taxon>Pleurodeles</taxon>
    </lineage>
</organism>
<dbReference type="EMBL" id="JANPWB010000001">
    <property type="protein sequence ID" value="KAJ1215597.1"/>
    <property type="molecule type" value="Genomic_DNA"/>
</dbReference>
<feature type="compositionally biased region" description="Polar residues" evidence="1">
    <location>
        <begin position="138"/>
        <end position="148"/>
    </location>
</feature>
<proteinExistence type="predicted"/>
<feature type="compositionally biased region" description="Polar residues" evidence="1">
    <location>
        <begin position="73"/>
        <end position="84"/>
    </location>
</feature>
<keyword evidence="3" id="KW-1185">Reference proteome</keyword>
<feature type="compositionally biased region" description="Basic residues" evidence="1">
    <location>
        <begin position="158"/>
        <end position="171"/>
    </location>
</feature>
<feature type="compositionally biased region" description="Polar residues" evidence="1">
    <location>
        <begin position="1"/>
        <end position="19"/>
    </location>
</feature>
<protein>
    <submittedName>
        <fullName evidence="2">Uncharacterized protein</fullName>
    </submittedName>
</protein>
<evidence type="ECO:0000313" key="2">
    <source>
        <dbReference type="EMBL" id="KAJ1215597.1"/>
    </source>
</evidence>
<dbReference type="Proteomes" id="UP001066276">
    <property type="component" value="Chromosome 1_1"/>
</dbReference>
<feature type="compositionally biased region" description="Basic and acidic residues" evidence="1">
    <location>
        <begin position="46"/>
        <end position="57"/>
    </location>
</feature>
<dbReference type="AlphaFoldDB" id="A0AAV7WSE8"/>
<gene>
    <name evidence="2" type="ORF">NDU88_003205</name>
</gene>
<evidence type="ECO:0000256" key="1">
    <source>
        <dbReference type="SAM" id="MobiDB-lite"/>
    </source>
</evidence>
<sequence length="171" mass="18862">MQGPLHSSVTGSSLATTERPSAPIHEQPLRYFFHQAGRSGVFRFSSPDEQRPPDRPSFRKTSTSRSGEPGLPSSLTPPSKQSAPRSGPRLQALITPGGDNPPRQPQYVAGGRGRERPPQQRPRQARSSRPVSRVPARNSSPGQTTRNPGSLAPQAARQPRRQKFHHRFRIN</sequence>
<feature type="region of interest" description="Disordered" evidence="1">
    <location>
        <begin position="1"/>
        <end position="28"/>
    </location>
</feature>
<feature type="compositionally biased region" description="Low complexity" evidence="1">
    <location>
        <begin position="121"/>
        <end position="137"/>
    </location>
</feature>
<accession>A0AAV7WSE8</accession>
<comment type="caution">
    <text evidence="2">The sequence shown here is derived from an EMBL/GenBank/DDBJ whole genome shotgun (WGS) entry which is preliminary data.</text>
</comment>
<name>A0AAV7WSE8_PLEWA</name>
<feature type="region of interest" description="Disordered" evidence="1">
    <location>
        <begin position="41"/>
        <end position="171"/>
    </location>
</feature>
<reference evidence="2" key="1">
    <citation type="journal article" date="2022" name="bioRxiv">
        <title>Sequencing and chromosome-scale assembly of the giantPleurodeles waltlgenome.</title>
        <authorList>
            <person name="Brown T."/>
            <person name="Elewa A."/>
            <person name="Iarovenko S."/>
            <person name="Subramanian E."/>
            <person name="Araus A.J."/>
            <person name="Petzold A."/>
            <person name="Susuki M."/>
            <person name="Suzuki K.-i.T."/>
            <person name="Hayashi T."/>
            <person name="Toyoda A."/>
            <person name="Oliveira C."/>
            <person name="Osipova E."/>
            <person name="Leigh N.D."/>
            <person name="Simon A."/>
            <person name="Yun M.H."/>
        </authorList>
    </citation>
    <scope>NUCLEOTIDE SEQUENCE</scope>
    <source>
        <strain evidence="2">20211129_DDA</strain>
        <tissue evidence="2">Liver</tissue>
    </source>
</reference>